<reference evidence="1" key="1">
    <citation type="submission" date="2018-11" db="EMBL/GenBank/DDBJ databases">
        <authorList>
            <person name="Alioto T."/>
            <person name="Alioto T."/>
        </authorList>
    </citation>
    <scope>NUCLEOTIDE SEQUENCE</scope>
</reference>
<dbReference type="AlphaFoldDB" id="A0A8B6DLW9"/>
<evidence type="ECO:0000313" key="2">
    <source>
        <dbReference type="Proteomes" id="UP000596742"/>
    </source>
</evidence>
<protein>
    <submittedName>
        <fullName evidence="1">Uncharacterized protein</fullName>
    </submittedName>
</protein>
<feature type="non-terminal residue" evidence="1">
    <location>
        <position position="1"/>
    </location>
</feature>
<accession>A0A8B6DLW9</accession>
<dbReference type="Proteomes" id="UP000596742">
    <property type="component" value="Unassembled WGS sequence"/>
</dbReference>
<sequence>MNISACFESTGSCIFSQPIFAKTLLVKKPCEMVTGFVNANFSLKTWKDDNNIKNRQYLQPAEILELTETLGIKPYLLENKCDRYGLPYRQNIQGFSSGCDGVSTILSLPQDVSCHVGESCTEISCCTETEIISRSLETKLIIDPCDFRLTVGIEKLSFDVDLFDFEWGYQKQLDLFGVLLVSHLDPDTILPTYMLYRLYEEINLAAYLDDPMCQKLAFPYNGDWNKECASNMSLPSLSPSVACHILGTCMGLTCCVKNDLLKRTFQIYFELDPCSSKLSIGIEKVFLNTSLTDFKWGFDNYFSLQGIVRVMYNIEDLYSEKIYLISMKIMFCFESTPPECSENDQFTILKNTMLPKRFCDWSDHMSPSGFSLKQWYLEKALTPGDTLLDWMISHLLNAMSVSPYLNIQECRRSDVLYSPSIYGWKNGCSNTAVLPKVEEPVSCLLSSECTYIECCVDVHFIPKSFMFYIHIDPCEYQLTVGIEQFYRNMSLINYRWGVTHDLWLVGVFHAAFNIRSFEGEKFLVVSLNISICFEEAQPCYLSVQILRNTRLPRRLCSWETNYSIKRRLQQFSFGGIVNLLVIIDKIEKEHVYVMSLNVTVCTESNTPCEQNLVVLRNALFPILQCSSDLRFIDEKFSLVGWKAENDILRENLTDNEASRLLSDIGLSYYIKTLSCDRTKYPYTPSESGWNNMCGRIKSLPALTSTVRCSMDTSCTDITCCVDIPGMGRSLSLALSVDSCHYTMSLQLERFQKNISLLNYEWECSNKFQDNPMNEESVNCVMSSCYGFICCVNTPILSTSVQISWEIQECRNRINLQIEKMKKTIKLDNFNFGEDHTLSLLEIFKITYQIDSDEINDKFSINVNISVCYETDRCEMNLTILNDYLVDRKKCDSGNGFLDN</sequence>
<evidence type="ECO:0000313" key="1">
    <source>
        <dbReference type="EMBL" id="VDI21170.1"/>
    </source>
</evidence>
<name>A0A8B6DLW9_MYTGA</name>
<gene>
    <name evidence="1" type="ORF">MGAL_10B012547</name>
</gene>
<comment type="caution">
    <text evidence="1">The sequence shown here is derived from an EMBL/GenBank/DDBJ whole genome shotgun (WGS) entry which is preliminary data.</text>
</comment>
<proteinExistence type="predicted"/>
<organism evidence="1 2">
    <name type="scientific">Mytilus galloprovincialis</name>
    <name type="common">Mediterranean mussel</name>
    <dbReference type="NCBI Taxonomy" id="29158"/>
    <lineage>
        <taxon>Eukaryota</taxon>
        <taxon>Metazoa</taxon>
        <taxon>Spiralia</taxon>
        <taxon>Lophotrochozoa</taxon>
        <taxon>Mollusca</taxon>
        <taxon>Bivalvia</taxon>
        <taxon>Autobranchia</taxon>
        <taxon>Pteriomorphia</taxon>
        <taxon>Mytilida</taxon>
        <taxon>Mytiloidea</taxon>
        <taxon>Mytilidae</taxon>
        <taxon>Mytilinae</taxon>
        <taxon>Mytilus</taxon>
    </lineage>
</organism>
<dbReference type="OrthoDB" id="6129396at2759"/>
<keyword evidence="2" id="KW-1185">Reference proteome</keyword>
<dbReference type="EMBL" id="UYJE01003655">
    <property type="protein sequence ID" value="VDI21170.1"/>
    <property type="molecule type" value="Genomic_DNA"/>
</dbReference>